<dbReference type="RefSeq" id="WP_103890159.1">
    <property type="nucleotide sequence ID" value="NZ_FNVU01000024.1"/>
</dbReference>
<dbReference type="InterPro" id="IPR014710">
    <property type="entry name" value="RmlC-like_jellyroll"/>
</dbReference>
<dbReference type="InterPro" id="IPR011051">
    <property type="entry name" value="RmlC_Cupin_sf"/>
</dbReference>
<reference evidence="3 4" key="1">
    <citation type="submission" date="2016-10" db="EMBL/GenBank/DDBJ databases">
        <authorList>
            <person name="de Groot N.N."/>
        </authorList>
    </citation>
    <scope>NUCLEOTIDE SEQUENCE [LARGE SCALE GENOMIC DNA]</scope>
    <source>
        <strain evidence="3 4">CGMCC 4.2023</strain>
    </source>
</reference>
<keyword evidence="3" id="KW-0413">Isomerase</keyword>
<dbReference type="GO" id="GO:0016853">
    <property type="term" value="F:isomerase activity"/>
    <property type="evidence" value="ECO:0007669"/>
    <property type="project" value="UniProtKB-KW"/>
</dbReference>
<dbReference type="Gene3D" id="2.60.120.10">
    <property type="entry name" value="Jelly Rolls"/>
    <property type="match status" value="1"/>
</dbReference>
<evidence type="ECO:0000256" key="1">
    <source>
        <dbReference type="ARBA" id="ARBA00022723"/>
    </source>
</evidence>
<dbReference type="EMBL" id="FNVU01000024">
    <property type="protein sequence ID" value="SEG91723.1"/>
    <property type="molecule type" value="Genomic_DNA"/>
</dbReference>
<dbReference type="SUPFAM" id="SSF51182">
    <property type="entry name" value="RmlC-like cupins"/>
    <property type="match status" value="1"/>
</dbReference>
<dbReference type="InterPro" id="IPR051804">
    <property type="entry name" value="Carb_Metab_Reg_Kinase/Isom"/>
</dbReference>
<name>A0A1H6E3C9_9ACTN</name>
<proteinExistence type="predicted"/>
<keyword evidence="1" id="KW-0479">Metal-binding</keyword>
<protein>
    <submittedName>
        <fullName evidence="3">Mannose-6-phosphate isomerase, class I</fullName>
    </submittedName>
</protein>
<keyword evidence="2" id="KW-0862">Zinc</keyword>
<dbReference type="PIRSF" id="PIRSF026713">
    <property type="entry name" value="PMI_Firm_long_prd"/>
    <property type="match status" value="1"/>
</dbReference>
<dbReference type="GO" id="GO:0046872">
    <property type="term" value="F:metal ion binding"/>
    <property type="evidence" value="ECO:0007669"/>
    <property type="project" value="UniProtKB-KW"/>
</dbReference>
<evidence type="ECO:0000313" key="3">
    <source>
        <dbReference type="EMBL" id="SEG91723.1"/>
    </source>
</evidence>
<dbReference type="OrthoDB" id="9808275at2"/>
<organism evidence="3 4">
    <name type="scientific">Actinacidiphila yanglinensis</name>
    <dbReference type="NCBI Taxonomy" id="310779"/>
    <lineage>
        <taxon>Bacteria</taxon>
        <taxon>Bacillati</taxon>
        <taxon>Actinomycetota</taxon>
        <taxon>Actinomycetes</taxon>
        <taxon>Kitasatosporales</taxon>
        <taxon>Streptomycetaceae</taxon>
        <taxon>Actinacidiphila</taxon>
    </lineage>
</organism>
<sequence length="592" mass="63731">MVDRPQVTAKMSQYDPAPRYPVCDGTVLAGWAAAAGALAPATRVLAVDGPAAVDWDALARHLGAALAATRPGAVTADARTAVRDWAGVRRLTESEVLRDDPDFAELAGGSLADLMDQQALDALAGGTGAAGEGAGGEAADGPALRVLVGPGAALAAGVDEVWWADLPKRCAEAAVGKGRGRNLGAPAGEPPSLRRLFYIDWPLQDRHRDATAARIDRWVDVTDTVAPTSISGQALRATCHRLADRPFRTLPTFNSTPWGGHWGQEELGHNPDAPNTALGYELIAPESGVLLGDDPGRCVEVPFQLVVALAPVEVLGKDVHERFGTSFPIRFDYLDTVGGGNLSVHCHPQPEEMRTVFGWPYTQHESYYLMRAGTHSKVFLGLREGADLDAFHHHAHAADTHGEAFDIEEFVQTFPARAGQLYLVPAGTPHGSGEGNVVLEVSATPYLYSLRFYDWLRRDAADRQRAVHVEHAFRNLDPRRSGEAVSRDLVQRPRTVRDGDGWREELLGALPDMFFEVRRIAVEPGHAAEQTTDGRFHVLTVVDGEGVLVETAAGDRHFVHCAETLAVPAAVTAYRVQNQGPDLARLVKAQVV</sequence>
<keyword evidence="4" id="KW-1185">Reference proteome</keyword>
<accession>A0A1H6E3C9</accession>
<dbReference type="PANTHER" id="PTHR42742">
    <property type="entry name" value="TRANSCRIPTIONAL REPRESSOR MPRA"/>
    <property type="match status" value="1"/>
</dbReference>
<dbReference type="InterPro" id="IPR016847">
    <property type="entry name" value="Man6P_Isoase_Firm_lng_prd"/>
</dbReference>
<evidence type="ECO:0000313" key="4">
    <source>
        <dbReference type="Proteomes" id="UP000236754"/>
    </source>
</evidence>
<dbReference type="PANTHER" id="PTHR42742:SF3">
    <property type="entry name" value="FRUCTOKINASE"/>
    <property type="match status" value="1"/>
</dbReference>
<dbReference type="CDD" id="cd07010">
    <property type="entry name" value="cupin_PMI_type_I_N_bac"/>
    <property type="match status" value="1"/>
</dbReference>
<gene>
    <name evidence="3" type="ORF">SAMN05216223_12463</name>
</gene>
<dbReference type="Proteomes" id="UP000236754">
    <property type="component" value="Unassembled WGS sequence"/>
</dbReference>
<dbReference type="AlphaFoldDB" id="A0A1H6E3C9"/>
<evidence type="ECO:0000256" key="2">
    <source>
        <dbReference type="ARBA" id="ARBA00022833"/>
    </source>
</evidence>